<gene>
    <name evidence="1" type="ORF">MN116_009040</name>
</gene>
<sequence>MNRDDPLSVHDNATHSPLAYRQHSLSRLLLRPQKETVVWLGLCVPSLLNPTLKPAISNIKTEATSDSTFSKISYFSTQLVGLYRLCEVLLKAYLENPVIPTLTSLDIDEQGNQNLSASNISTAGVNSNELSTVVAIEPISLRQRIRELMLHISATSWDTSQCFIIELLHLTDCIQPARIIAVIDGLINQKTYLDNNEKSVWAPRPNGDRQLWAWNDTEMKNDNIQSDHAISHVDNQETNEYGPPQVHGLLNLIHTDYTRDPRRAYQCTKFIVKLSTQNAAVVKYLSYHPEKWEPIVKWLRNLVDSESSGEYFSRRNSLELPNSYNPNDSVDNLIDIKMSDSEGIYIDISTGDWKLEREYK</sequence>
<evidence type="ECO:0000313" key="2">
    <source>
        <dbReference type="Proteomes" id="UP001292079"/>
    </source>
</evidence>
<reference evidence="1" key="1">
    <citation type="submission" date="2022-04" db="EMBL/GenBank/DDBJ databases">
        <authorList>
            <person name="Xu L."/>
            <person name="Lv Z."/>
        </authorList>
    </citation>
    <scope>NUCLEOTIDE SEQUENCE</scope>
    <source>
        <strain evidence="1">LV_2022a</strain>
    </source>
</reference>
<dbReference type="AlphaFoldDB" id="A0AAE1Z626"/>
<accession>A0AAE1Z626</accession>
<proteinExistence type="predicted"/>
<evidence type="ECO:0000313" key="1">
    <source>
        <dbReference type="EMBL" id="KAK4467449.1"/>
    </source>
</evidence>
<dbReference type="EMBL" id="JALJAT010000062">
    <property type="protein sequence ID" value="KAK4467449.1"/>
    <property type="molecule type" value="Genomic_DNA"/>
</dbReference>
<comment type="caution">
    <text evidence="1">The sequence shown here is derived from an EMBL/GenBank/DDBJ whole genome shotgun (WGS) entry which is preliminary data.</text>
</comment>
<dbReference type="Proteomes" id="UP001292079">
    <property type="component" value="Unassembled WGS sequence"/>
</dbReference>
<protein>
    <submittedName>
        <fullName evidence="1">Uncharacterized protein</fullName>
    </submittedName>
</protein>
<name>A0AAE1Z626_SCHME</name>
<organism evidence="1 2">
    <name type="scientific">Schistosoma mekongi</name>
    <name type="common">Parasitic worm</name>
    <dbReference type="NCBI Taxonomy" id="38744"/>
    <lineage>
        <taxon>Eukaryota</taxon>
        <taxon>Metazoa</taxon>
        <taxon>Spiralia</taxon>
        <taxon>Lophotrochozoa</taxon>
        <taxon>Platyhelminthes</taxon>
        <taxon>Trematoda</taxon>
        <taxon>Digenea</taxon>
        <taxon>Strigeidida</taxon>
        <taxon>Schistosomatoidea</taxon>
        <taxon>Schistosomatidae</taxon>
        <taxon>Schistosoma</taxon>
    </lineage>
</organism>
<reference evidence="1" key="2">
    <citation type="journal article" date="2023" name="Infect Dis Poverty">
        <title>Chromosome-scale genome of the human blood fluke Schistosoma mekongi and its implications for public health.</title>
        <authorList>
            <person name="Zhou M."/>
            <person name="Xu L."/>
            <person name="Xu D."/>
            <person name="Chen W."/>
            <person name="Khan J."/>
            <person name="Hu Y."/>
            <person name="Huang H."/>
            <person name="Wei H."/>
            <person name="Zhang Y."/>
            <person name="Chusongsang P."/>
            <person name="Tanasarnprasert K."/>
            <person name="Hu X."/>
            <person name="Limpanont Y."/>
            <person name="Lv Z."/>
        </authorList>
    </citation>
    <scope>NUCLEOTIDE SEQUENCE</scope>
    <source>
        <strain evidence="1">LV_2022a</strain>
    </source>
</reference>
<keyword evidence="2" id="KW-1185">Reference proteome</keyword>